<dbReference type="Proteomes" id="UP000242205">
    <property type="component" value="Chromosome"/>
</dbReference>
<dbReference type="OrthoDB" id="9803742at2"/>
<evidence type="ECO:0000259" key="8">
    <source>
        <dbReference type="Pfam" id="PF21157"/>
    </source>
</evidence>
<comment type="subunit">
    <text evidence="4">Interacts directly with the RNA polymerase.</text>
</comment>
<dbReference type="EMBL" id="CP025682">
    <property type="protein sequence ID" value="AUN96164.1"/>
    <property type="molecule type" value="Genomic_DNA"/>
</dbReference>
<dbReference type="InterPro" id="IPR048489">
    <property type="entry name" value="DksA_N"/>
</dbReference>
<evidence type="ECO:0000256" key="5">
    <source>
        <dbReference type="PROSITE-ProRule" id="PRU00510"/>
    </source>
</evidence>
<gene>
    <name evidence="4 9" type="primary">dksA</name>
    <name evidence="9" type="ORF">C0099_15185</name>
</gene>
<dbReference type="GO" id="GO:0005737">
    <property type="term" value="C:cytoplasm"/>
    <property type="evidence" value="ECO:0007669"/>
    <property type="project" value="UniProtKB-SubCell"/>
</dbReference>
<dbReference type="PANTHER" id="PTHR33823:SF2">
    <property type="entry name" value="RNA POLYMERASE-BINDING TRANSCRIPTION FACTOR DKSA"/>
    <property type="match status" value="1"/>
</dbReference>
<dbReference type="GO" id="GO:0010468">
    <property type="term" value="P:regulation of gene expression"/>
    <property type="evidence" value="ECO:0007669"/>
    <property type="project" value="UniProtKB-UniRule"/>
</dbReference>
<dbReference type="Pfam" id="PF01258">
    <property type="entry name" value="zf-dskA_traR"/>
    <property type="match status" value="1"/>
</dbReference>
<dbReference type="Gene3D" id="1.20.120.910">
    <property type="entry name" value="DksA, coiled-coil domain"/>
    <property type="match status" value="1"/>
</dbReference>
<dbReference type="GO" id="GO:0008270">
    <property type="term" value="F:zinc ion binding"/>
    <property type="evidence" value="ECO:0007669"/>
    <property type="project" value="UniProtKB-UniRule"/>
</dbReference>
<dbReference type="InterPro" id="IPR037187">
    <property type="entry name" value="DnaK_N"/>
</dbReference>
<name>A0A2I6SA88_9RHOO</name>
<comment type="caution">
    <text evidence="4">Lacks conserved residue(s) required for the propagation of feature annotation.</text>
</comment>
<dbReference type="InterPro" id="IPR000962">
    <property type="entry name" value="Znf_DskA_TraR"/>
</dbReference>
<feature type="domain" description="DnaK suppressor protein DksA N-terminal" evidence="8">
    <location>
        <begin position="32"/>
        <end position="101"/>
    </location>
</feature>
<evidence type="ECO:0000256" key="1">
    <source>
        <dbReference type="ARBA" id="ARBA00022723"/>
    </source>
</evidence>
<evidence type="ECO:0000313" key="9">
    <source>
        <dbReference type="EMBL" id="AUN96164.1"/>
    </source>
</evidence>
<feature type="compositionally biased region" description="Basic and acidic residues" evidence="6">
    <location>
        <begin position="67"/>
        <end position="85"/>
    </location>
</feature>
<accession>A0A2I6SA88</accession>
<evidence type="ECO:0000256" key="2">
    <source>
        <dbReference type="ARBA" id="ARBA00022771"/>
    </source>
</evidence>
<comment type="function">
    <text evidence="4">Transcription factor that acts by binding directly to the RNA polymerase (RNAP). Required for negative regulation of rRNA expression and positive regulation of several amino acid biosynthesis promoters.</text>
</comment>
<dbReference type="InterPro" id="IPR012784">
    <property type="entry name" value="DksA_RNA_pol-bd"/>
</dbReference>
<dbReference type="RefSeq" id="WP_102248206.1">
    <property type="nucleotide sequence ID" value="NZ_CP025682.1"/>
</dbReference>
<protein>
    <recommendedName>
        <fullName evidence="4">RNA polymerase-binding transcription factor DksA</fullName>
    </recommendedName>
</protein>
<feature type="zinc finger region" description="dksA C4-type" evidence="5">
    <location>
        <begin position="109"/>
        <end position="133"/>
    </location>
</feature>
<organism evidence="9 10">
    <name type="scientific">Pseudazoarcus pumilus</name>
    <dbReference type="NCBI Taxonomy" id="2067960"/>
    <lineage>
        <taxon>Bacteria</taxon>
        <taxon>Pseudomonadati</taxon>
        <taxon>Pseudomonadota</taxon>
        <taxon>Betaproteobacteria</taxon>
        <taxon>Rhodocyclales</taxon>
        <taxon>Zoogloeaceae</taxon>
        <taxon>Pseudazoarcus</taxon>
    </lineage>
</organism>
<dbReference type="SUPFAM" id="SSF109635">
    <property type="entry name" value="DnaK suppressor protein DksA, alpha-hairpin domain"/>
    <property type="match status" value="1"/>
</dbReference>
<dbReference type="NCBIfam" id="TIGR02420">
    <property type="entry name" value="dksA"/>
    <property type="match status" value="1"/>
</dbReference>
<keyword evidence="10" id="KW-1185">Reference proteome</keyword>
<keyword evidence="2 4" id="KW-0863">Zinc-finger</keyword>
<dbReference type="PANTHER" id="PTHR33823">
    <property type="entry name" value="RNA POLYMERASE-BINDING TRANSCRIPTION FACTOR DKSA-RELATED"/>
    <property type="match status" value="1"/>
</dbReference>
<evidence type="ECO:0000313" key="10">
    <source>
        <dbReference type="Proteomes" id="UP000242205"/>
    </source>
</evidence>
<comment type="subcellular location">
    <subcellularLocation>
        <location evidence="4">Cytoplasm</location>
    </subcellularLocation>
</comment>
<dbReference type="SUPFAM" id="SSF57716">
    <property type="entry name" value="Glucocorticoid receptor-like (DNA-binding domain)"/>
    <property type="match status" value="1"/>
</dbReference>
<dbReference type="KEGG" id="atw:C0099_15185"/>
<reference evidence="9 10" key="1">
    <citation type="submission" date="2018-01" db="EMBL/GenBank/DDBJ databases">
        <authorList>
            <person name="Fu G.-Y."/>
        </authorList>
    </citation>
    <scope>NUCLEOTIDE SEQUENCE [LARGE SCALE GENOMIC DNA]</scope>
    <source>
        <strain evidence="9 10">SY39</strain>
    </source>
</reference>
<keyword evidence="4" id="KW-0963">Cytoplasm</keyword>
<evidence type="ECO:0000256" key="6">
    <source>
        <dbReference type="SAM" id="MobiDB-lite"/>
    </source>
</evidence>
<dbReference type="PROSITE" id="PS51128">
    <property type="entry name" value="ZF_DKSA_2"/>
    <property type="match status" value="1"/>
</dbReference>
<sequence>MNAKAKAPKETPQLTEEELLAMSEDDYMNTRQLEYFRALLERMREEIFANGQVTISHLQETAATPDEADRATQEEEHSLEQRFRDRERKQLRKIDSALDRIANRTYGYCEASGEPIGLRRLLARPTATLSIEEQERHEREERVFR</sequence>
<proteinExistence type="inferred from homology"/>
<keyword evidence="1 4" id="KW-0479">Metal-binding</keyword>
<evidence type="ECO:0000256" key="3">
    <source>
        <dbReference type="ARBA" id="ARBA00022833"/>
    </source>
</evidence>
<feature type="domain" description="Zinc finger DksA/TraR C4-type" evidence="7">
    <location>
        <begin position="104"/>
        <end position="139"/>
    </location>
</feature>
<evidence type="ECO:0000256" key="4">
    <source>
        <dbReference type="HAMAP-Rule" id="MF_00926"/>
    </source>
</evidence>
<comment type="similarity">
    <text evidence="4">Belongs to the DksA family.</text>
</comment>
<dbReference type="Pfam" id="PF21157">
    <property type="entry name" value="DksA_N"/>
    <property type="match status" value="1"/>
</dbReference>
<keyword evidence="3 4" id="KW-0862">Zinc</keyword>
<feature type="region of interest" description="Disordered" evidence="6">
    <location>
        <begin position="62"/>
        <end position="85"/>
    </location>
</feature>
<dbReference type="AlphaFoldDB" id="A0A2I6SA88"/>
<evidence type="ECO:0000259" key="7">
    <source>
        <dbReference type="Pfam" id="PF01258"/>
    </source>
</evidence>
<dbReference type="HAMAP" id="MF_00926">
    <property type="entry name" value="DksA"/>
    <property type="match status" value="1"/>
</dbReference>